<dbReference type="PANTHER" id="PTHR10217">
    <property type="entry name" value="VOLTAGE AND LIGAND GATED POTASSIUM CHANNEL"/>
    <property type="match status" value="1"/>
</dbReference>
<feature type="compositionally biased region" description="Polar residues" evidence="1">
    <location>
        <begin position="906"/>
        <end position="915"/>
    </location>
</feature>
<accession>S9TS00</accession>
<feature type="region of interest" description="Disordered" evidence="1">
    <location>
        <begin position="1642"/>
        <end position="1675"/>
    </location>
</feature>
<dbReference type="SUPFAM" id="SSF51206">
    <property type="entry name" value="cAMP-binding domain-like"/>
    <property type="match status" value="3"/>
</dbReference>
<gene>
    <name evidence="3" type="ORF">STCU_08682</name>
</gene>
<dbReference type="EMBL" id="ATMH01008682">
    <property type="protein sequence ID" value="EPY21132.1"/>
    <property type="molecule type" value="Genomic_DNA"/>
</dbReference>
<dbReference type="Proteomes" id="UP000015354">
    <property type="component" value="Unassembled WGS sequence"/>
</dbReference>
<feature type="region of interest" description="Disordered" evidence="1">
    <location>
        <begin position="226"/>
        <end position="255"/>
    </location>
</feature>
<dbReference type="OrthoDB" id="277641at2759"/>
<evidence type="ECO:0000259" key="2">
    <source>
        <dbReference type="PROSITE" id="PS50042"/>
    </source>
</evidence>
<name>S9TS00_9TRYP</name>
<feature type="region of interest" description="Disordered" evidence="1">
    <location>
        <begin position="1"/>
        <end position="91"/>
    </location>
</feature>
<protein>
    <recommendedName>
        <fullName evidence="2">Cyclic nucleotide-binding domain-containing protein</fullName>
    </recommendedName>
</protein>
<feature type="non-terminal residue" evidence="3">
    <location>
        <position position="1740"/>
    </location>
</feature>
<feature type="compositionally biased region" description="Basic and acidic residues" evidence="1">
    <location>
        <begin position="1"/>
        <end position="11"/>
    </location>
</feature>
<feature type="region of interest" description="Disordered" evidence="1">
    <location>
        <begin position="632"/>
        <end position="670"/>
    </location>
</feature>
<dbReference type="PANTHER" id="PTHR10217:SF435">
    <property type="entry name" value="POTASSIUM VOLTAGE-GATED CHANNEL PROTEIN EAG"/>
    <property type="match status" value="1"/>
</dbReference>
<evidence type="ECO:0000313" key="3">
    <source>
        <dbReference type="EMBL" id="EPY21132.1"/>
    </source>
</evidence>
<dbReference type="SMART" id="SM00100">
    <property type="entry name" value="cNMP"/>
    <property type="match status" value="2"/>
</dbReference>
<dbReference type="GO" id="GO:0005886">
    <property type="term" value="C:plasma membrane"/>
    <property type="evidence" value="ECO:0007669"/>
    <property type="project" value="TreeGrafter"/>
</dbReference>
<reference evidence="3 4" key="1">
    <citation type="journal article" date="2013" name="PLoS ONE">
        <title>Predicting the Proteins of Angomonas deanei, Strigomonas culicis and Their Respective Endosymbionts Reveals New Aspects of the Trypanosomatidae Family.</title>
        <authorList>
            <person name="Motta M.C."/>
            <person name="Martins A.C."/>
            <person name="de Souza S.S."/>
            <person name="Catta-Preta C.M."/>
            <person name="Silva R."/>
            <person name="Klein C.C."/>
            <person name="de Almeida L.G."/>
            <person name="de Lima Cunha O."/>
            <person name="Ciapina L.P."/>
            <person name="Brocchi M."/>
            <person name="Colabardini A.C."/>
            <person name="de Araujo Lima B."/>
            <person name="Machado C.R."/>
            <person name="de Almeida Soares C.M."/>
            <person name="Probst C.M."/>
            <person name="de Menezes C.B."/>
            <person name="Thompson C.E."/>
            <person name="Bartholomeu D.C."/>
            <person name="Gradia D.F."/>
            <person name="Pavoni D.P."/>
            <person name="Grisard E.C."/>
            <person name="Fantinatti-Garboggini F."/>
            <person name="Marchini F.K."/>
            <person name="Rodrigues-Luiz G.F."/>
            <person name="Wagner G."/>
            <person name="Goldman G.H."/>
            <person name="Fietto J.L."/>
            <person name="Elias M.C."/>
            <person name="Goldman M.H."/>
            <person name="Sagot M.F."/>
            <person name="Pereira M."/>
            <person name="Stoco P.H."/>
            <person name="de Mendonca-Neto R.P."/>
            <person name="Teixeira S.M."/>
            <person name="Maciel T.E."/>
            <person name="de Oliveira Mendes T.A."/>
            <person name="Urmenyi T.P."/>
            <person name="de Souza W."/>
            <person name="Schenkman S."/>
            <person name="de Vasconcelos A.T."/>
        </authorList>
    </citation>
    <scope>NUCLEOTIDE SEQUENCE [LARGE SCALE GENOMIC DNA]</scope>
</reference>
<dbReference type="InterPro" id="IPR000595">
    <property type="entry name" value="cNMP-bd_dom"/>
</dbReference>
<dbReference type="InterPro" id="IPR050818">
    <property type="entry name" value="KCNH_animal-type"/>
</dbReference>
<dbReference type="InterPro" id="IPR018490">
    <property type="entry name" value="cNMP-bd_dom_sf"/>
</dbReference>
<feature type="compositionally biased region" description="Basic and acidic residues" evidence="1">
    <location>
        <begin position="50"/>
        <end position="59"/>
    </location>
</feature>
<dbReference type="Gene3D" id="2.60.120.10">
    <property type="entry name" value="Jelly Rolls"/>
    <property type="match status" value="3"/>
</dbReference>
<dbReference type="InterPro" id="IPR014710">
    <property type="entry name" value="RmlC-like_jellyroll"/>
</dbReference>
<evidence type="ECO:0000256" key="1">
    <source>
        <dbReference type="SAM" id="MobiDB-lite"/>
    </source>
</evidence>
<proteinExistence type="predicted"/>
<dbReference type="GO" id="GO:0005249">
    <property type="term" value="F:voltage-gated potassium channel activity"/>
    <property type="evidence" value="ECO:0007669"/>
    <property type="project" value="TreeGrafter"/>
</dbReference>
<keyword evidence="4" id="KW-1185">Reference proteome</keyword>
<feature type="region of interest" description="Disordered" evidence="1">
    <location>
        <begin position="875"/>
        <end position="915"/>
    </location>
</feature>
<feature type="compositionally biased region" description="Polar residues" evidence="1">
    <location>
        <begin position="79"/>
        <end position="89"/>
    </location>
</feature>
<sequence>MKRGFRSDSVQHRPTNVSPAGFRSQSLQVSTMRSTPKPTRPAPTAARKAPAPEERRPEIPRGPMTSPRRPGSGLLPSPRDSSIGGTSMNPKLRRTSVLTVAAAMQQQQAPKNKNEPVDFNAPESQEAVRKLQKMFGPILLKRVLKMREKKRWKAYPPREYTMEAVIKAIVASKCALAEWPIDLLEQLCADVVFQYYKPKDVLVYAGEPHVSSGLIVLLYGQVTERRKDKNKSRTQTSSPHSPDRPIKSQKQRTRYSPDVLCVQSVLCEDRNASSIKASEAVDVAIISSRLIWELINSFVLESSKAPMLLERFRQTVIPNRTEMMLSHYYATSVLLMRSWMWPFLSGSDRVKLARSMEVKVLNIGDALFEEGSVCPQIYFLRRGSLTVVVKGEPLAVVEPGAAFGEVSVVFNEARNCSVVAGSICELYALHGNELYHRFKKYPELIKLITYKSLERRQLWLTDGKLRDVFSLVSILGGVPCLSHTTESMREELARRAQTRTVPMKHTIVRQNTPCTELFVIGRGSVLVGGKRAVAIVPIASATGDGEVRSVGDYFGELFLWAHLSPLDVVSETTLDLWVLSKEAVLEVLELNKAQVQAEEVCRQGISLYKTQHGDTSIVEGYERPVSSLNTSGMAVRRGSTGRTSSAASNGGGRRHSLASNSKASVEEEDSERTLTNFDWTGYVKERTVAQEGTMWRATQRELRDVDKATEKMLRNKVQALISVPPTLPPNAADCDFPGEVNDLQAIIVEQLLLIATEEQPRFLKQINDSNLRLITEGGVDEYEEPEAEVHVEDLGATDEFVPVEGIAKVEEIGSINSSEEVDEEGNQSLPFKNTMGMDNASFDRSGSNFISGPLQLGSYARLGSPGRKMSLPLDESTGAFPNMGARPSISRSHLVRPPSGLPPNSDARSPRNSIQRPISASEQLVLASQHRVRPASVDYSQQGKVNAEKSVSALDRFVKIEDKNYFNSVVKMLPLQEGEVWIPDEEEDETGPLMLMLLHVRSCARLNGDVARGGATFTVKVLKGSRVLLITSAQLGSSTDEGTHIRWPVGLASFVKFIHRGVELTFRLTHMTDTNERVVYEGTFQTALIGDKGGMGRCNVHMHTVKYDQRDTDSDDMEDPSLAPHLTVVVLAAMASSYKGLQQRLEANTTQVIRDIADDTSRHRAASNVTNYNEAHIQILAVEGLKHRIDASVRVTCTGADETETLLLNTPHVVPKSRNPCWCADGAYLALRSEGLIKFELFHKDQAIGSYRAFLDDIVFGGEGIRRVPLAAAHIEEPLGTLVVHVVSSSASTKTENRESERVLLLHVQELQVKNKDEYIIPPDLFAVVRHAGSDKTIMRTPLRFGRFNAAYSMEEASCLLVLPSVVGSSASYTIEVFDSDERSRIAEGTATVTDEGLGPDHQYIIPLGDHVQVQVHTQLLSVWDASALQRPAVRQEDHFKRDAPLTVVHIERCSFIDLQDPDNVMRTEALATLWCAGFECLRTTPRDYFTESPFAWAMEEASVALRVNPSDLTESAVLSLYDGLIDAADLVGEVTLPLTDLVRTGEFTYSVYPVDTHGRRKGHRPRGTVTVRTLCGRANGAVLAPGGSNASTALLEDSAGTFYSTALLDAPIGAGRRRAAPAQVRLCLTNVYQVLPKAGQQDGRGGAAGGHVHRAEGGAARRGGPVTPRGTWSEGGAVMKVRDFPCEITVRVTAANVQPRADGEGSPTGPDPAPPKRSVVVGEAKVLLTEVEATEARMF</sequence>
<dbReference type="PROSITE" id="PS50042">
    <property type="entry name" value="CNMP_BINDING_3"/>
    <property type="match status" value="2"/>
</dbReference>
<organism evidence="3 4">
    <name type="scientific">Strigomonas culicis</name>
    <dbReference type="NCBI Taxonomy" id="28005"/>
    <lineage>
        <taxon>Eukaryota</taxon>
        <taxon>Discoba</taxon>
        <taxon>Euglenozoa</taxon>
        <taxon>Kinetoplastea</taxon>
        <taxon>Metakinetoplastina</taxon>
        <taxon>Trypanosomatida</taxon>
        <taxon>Trypanosomatidae</taxon>
        <taxon>Strigomonadinae</taxon>
        <taxon>Strigomonas</taxon>
    </lineage>
</organism>
<feature type="domain" description="Cyclic nucleotide-binding" evidence="2">
    <location>
        <begin position="480"/>
        <end position="588"/>
    </location>
</feature>
<dbReference type="CDD" id="cd00038">
    <property type="entry name" value="CAP_ED"/>
    <property type="match status" value="3"/>
</dbReference>
<dbReference type="GO" id="GO:0042391">
    <property type="term" value="P:regulation of membrane potential"/>
    <property type="evidence" value="ECO:0007669"/>
    <property type="project" value="TreeGrafter"/>
</dbReference>
<dbReference type="Pfam" id="PF00027">
    <property type="entry name" value="cNMP_binding"/>
    <property type="match status" value="1"/>
</dbReference>
<evidence type="ECO:0000313" key="4">
    <source>
        <dbReference type="Proteomes" id="UP000015354"/>
    </source>
</evidence>
<feature type="domain" description="Cyclic nucleotide-binding" evidence="2">
    <location>
        <begin position="340"/>
        <end position="429"/>
    </location>
</feature>
<comment type="caution">
    <text evidence="3">The sequence shown here is derived from an EMBL/GenBank/DDBJ whole genome shotgun (WGS) entry which is preliminary data.</text>
</comment>
<feature type="region of interest" description="Disordered" evidence="1">
    <location>
        <begin position="1696"/>
        <end position="1718"/>
    </location>
</feature>
<feature type="compositionally biased region" description="Polar residues" evidence="1">
    <location>
        <begin position="12"/>
        <end position="34"/>
    </location>
</feature>